<gene>
    <name evidence="3" type="ORF">B0T15DRAFT_527149</name>
</gene>
<evidence type="ECO:0000256" key="2">
    <source>
        <dbReference type="SAM" id="SignalP"/>
    </source>
</evidence>
<dbReference type="EMBL" id="JAUDZG010000003">
    <property type="protein sequence ID" value="KAK3306417.1"/>
    <property type="molecule type" value="Genomic_DNA"/>
</dbReference>
<keyword evidence="4" id="KW-1185">Reference proteome</keyword>
<dbReference type="GeneID" id="87887783"/>
<feature type="signal peptide" evidence="2">
    <location>
        <begin position="1"/>
        <end position="23"/>
    </location>
</feature>
<organism evidence="3 4">
    <name type="scientific">Chaetomium strumarium</name>
    <dbReference type="NCBI Taxonomy" id="1170767"/>
    <lineage>
        <taxon>Eukaryota</taxon>
        <taxon>Fungi</taxon>
        <taxon>Dikarya</taxon>
        <taxon>Ascomycota</taxon>
        <taxon>Pezizomycotina</taxon>
        <taxon>Sordariomycetes</taxon>
        <taxon>Sordariomycetidae</taxon>
        <taxon>Sordariales</taxon>
        <taxon>Chaetomiaceae</taxon>
        <taxon>Chaetomium</taxon>
    </lineage>
</organism>
<feature type="compositionally biased region" description="Basic and acidic residues" evidence="1">
    <location>
        <begin position="48"/>
        <end position="60"/>
    </location>
</feature>
<evidence type="ECO:0000313" key="3">
    <source>
        <dbReference type="EMBL" id="KAK3306417.1"/>
    </source>
</evidence>
<sequence>MHPMRDQRMLGVLLSIHIWSVIASGHTSGSAAEAASACGGAVRWNLESRADPIESTERDAQQGNSVQDEEPSAT</sequence>
<protein>
    <recommendedName>
        <fullName evidence="5">Secreted protein</fullName>
    </recommendedName>
</protein>
<name>A0AAJ0GUP8_9PEZI</name>
<feature type="chain" id="PRO_5042614397" description="Secreted protein" evidence="2">
    <location>
        <begin position="24"/>
        <end position="74"/>
    </location>
</feature>
<evidence type="ECO:0000256" key="1">
    <source>
        <dbReference type="SAM" id="MobiDB-lite"/>
    </source>
</evidence>
<dbReference type="AlphaFoldDB" id="A0AAJ0GUP8"/>
<reference evidence="3" key="1">
    <citation type="journal article" date="2023" name="Mol. Phylogenet. Evol.">
        <title>Genome-scale phylogeny and comparative genomics of the fungal order Sordariales.</title>
        <authorList>
            <person name="Hensen N."/>
            <person name="Bonometti L."/>
            <person name="Westerberg I."/>
            <person name="Brannstrom I.O."/>
            <person name="Guillou S."/>
            <person name="Cros-Aarteil S."/>
            <person name="Calhoun S."/>
            <person name="Haridas S."/>
            <person name="Kuo A."/>
            <person name="Mondo S."/>
            <person name="Pangilinan J."/>
            <person name="Riley R."/>
            <person name="LaButti K."/>
            <person name="Andreopoulos B."/>
            <person name="Lipzen A."/>
            <person name="Chen C."/>
            <person name="Yan M."/>
            <person name="Daum C."/>
            <person name="Ng V."/>
            <person name="Clum A."/>
            <person name="Steindorff A."/>
            <person name="Ohm R.A."/>
            <person name="Martin F."/>
            <person name="Silar P."/>
            <person name="Natvig D.O."/>
            <person name="Lalanne C."/>
            <person name="Gautier V."/>
            <person name="Ament-Velasquez S.L."/>
            <person name="Kruys A."/>
            <person name="Hutchinson M.I."/>
            <person name="Powell A.J."/>
            <person name="Barry K."/>
            <person name="Miller A.N."/>
            <person name="Grigoriev I.V."/>
            <person name="Debuchy R."/>
            <person name="Gladieux P."/>
            <person name="Hiltunen Thoren M."/>
            <person name="Johannesson H."/>
        </authorList>
    </citation>
    <scope>NUCLEOTIDE SEQUENCE</scope>
    <source>
        <strain evidence="3">CBS 333.67</strain>
    </source>
</reference>
<comment type="caution">
    <text evidence="3">The sequence shown here is derived from an EMBL/GenBank/DDBJ whole genome shotgun (WGS) entry which is preliminary data.</text>
</comment>
<dbReference type="Proteomes" id="UP001273166">
    <property type="component" value="Unassembled WGS sequence"/>
</dbReference>
<feature type="region of interest" description="Disordered" evidence="1">
    <location>
        <begin position="48"/>
        <end position="74"/>
    </location>
</feature>
<accession>A0AAJ0GUP8</accession>
<reference evidence="3" key="2">
    <citation type="submission" date="2023-06" db="EMBL/GenBank/DDBJ databases">
        <authorList>
            <consortium name="Lawrence Berkeley National Laboratory"/>
            <person name="Mondo S.J."/>
            <person name="Hensen N."/>
            <person name="Bonometti L."/>
            <person name="Westerberg I."/>
            <person name="Brannstrom I.O."/>
            <person name="Guillou S."/>
            <person name="Cros-Aarteil S."/>
            <person name="Calhoun S."/>
            <person name="Haridas S."/>
            <person name="Kuo A."/>
            <person name="Pangilinan J."/>
            <person name="Riley R."/>
            <person name="Labutti K."/>
            <person name="Andreopoulos B."/>
            <person name="Lipzen A."/>
            <person name="Chen C."/>
            <person name="Yanf M."/>
            <person name="Daum C."/>
            <person name="Ng V."/>
            <person name="Clum A."/>
            <person name="Steindorff A."/>
            <person name="Ohm R."/>
            <person name="Martin F."/>
            <person name="Silar P."/>
            <person name="Natvig D."/>
            <person name="Lalanne C."/>
            <person name="Gautier V."/>
            <person name="Ament-Velasquez S.L."/>
            <person name="Kruys A."/>
            <person name="Hutchinson M.I."/>
            <person name="Powell A.J."/>
            <person name="Barry K."/>
            <person name="Miller A.N."/>
            <person name="Grigoriev I.V."/>
            <person name="Debuchy R."/>
            <person name="Gladieux P."/>
            <person name="Thoren M.H."/>
            <person name="Johannesson H."/>
        </authorList>
    </citation>
    <scope>NUCLEOTIDE SEQUENCE</scope>
    <source>
        <strain evidence="3">CBS 333.67</strain>
    </source>
</reference>
<dbReference type="RefSeq" id="XP_062722197.1">
    <property type="nucleotide sequence ID" value="XM_062868954.1"/>
</dbReference>
<keyword evidence="2" id="KW-0732">Signal</keyword>
<evidence type="ECO:0000313" key="4">
    <source>
        <dbReference type="Proteomes" id="UP001273166"/>
    </source>
</evidence>
<proteinExistence type="predicted"/>
<evidence type="ECO:0008006" key="5">
    <source>
        <dbReference type="Google" id="ProtNLM"/>
    </source>
</evidence>